<dbReference type="InterPro" id="IPR028098">
    <property type="entry name" value="Glyco_trans_4-like_N"/>
</dbReference>
<dbReference type="Proteomes" id="UP000322553">
    <property type="component" value="Chromosome"/>
</dbReference>
<accession>A0A1S1NS44</accession>
<dbReference type="CDD" id="cd03811">
    <property type="entry name" value="GT4_GT28_WabH-like"/>
    <property type="match status" value="1"/>
</dbReference>
<dbReference type="RefSeq" id="WP_070981663.1">
    <property type="nucleotide sequence ID" value="NZ_CP043420.1"/>
</dbReference>
<dbReference type="SUPFAM" id="SSF53756">
    <property type="entry name" value="UDP-Glycosyltransferase/glycogen phosphorylase"/>
    <property type="match status" value="1"/>
</dbReference>
<dbReference type="Gene3D" id="3.40.50.2000">
    <property type="entry name" value="Glycogen Phosphorylase B"/>
    <property type="match status" value="2"/>
</dbReference>
<name>A0A1S1NS44_9GAMM</name>
<dbReference type="KEGG" id="kuy:FY550_03215"/>
<dbReference type="Pfam" id="PF00534">
    <property type="entry name" value="Glycos_transf_1"/>
    <property type="match status" value="1"/>
</dbReference>
<dbReference type="AlphaFoldDB" id="A0A1S1NS44"/>
<organism evidence="1 2">
    <name type="scientific">Kushneria phosphatilytica</name>
    <dbReference type="NCBI Taxonomy" id="657387"/>
    <lineage>
        <taxon>Bacteria</taxon>
        <taxon>Pseudomonadati</taxon>
        <taxon>Pseudomonadota</taxon>
        <taxon>Gammaproteobacteria</taxon>
        <taxon>Oceanospirillales</taxon>
        <taxon>Halomonadaceae</taxon>
        <taxon>Kushneria</taxon>
    </lineage>
</organism>
<protein>
    <submittedName>
        <fullName evidence="1">Glycosyltransferase</fullName>
    </submittedName>
</protein>
<keyword evidence="2" id="KW-1185">Reference proteome</keyword>
<dbReference type="Pfam" id="PF13439">
    <property type="entry name" value="Glyco_transf_4"/>
    <property type="match status" value="1"/>
</dbReference>
<evidence type="ECO:0000313" key="1">
    <source>
        <dbReference type="EMBL" id="QEL10243.1"/>
    </source>
</evidence>
<dbReference type="STRING" id="657387.BH688_16290"/>
<dbReference type="GO" id="GO:0016757">
    <property type="term" value="F:glycosyltransferase activity"/>
    <property type="evidence" value="ECO:0007669"/>
    <property type="project" value="InterPro"/>
</dbReference>
<gene>
    <name evidence="1" type="ORF">FY550_03215</name>
</gene>
<dbReference type="PANTHER" id="PTHR12526">
    <property type="entry name" value="GLYCOSYLTRANSFERASE"/>
    <property type="match status" value="1"/>
</dbReference>
<evidence type="ECO:0000313" key="2">
    <source>
        <dbReference type="Proteomes" id="UP000322553"/>
    </source>
</evidence>
<dbReference type="GO" id="GO:1901135">
    <property type="term" value="P:carbohydrate derivative metabolic process"/>
    <property type="evidence" value="ECO:0007669"/>
    <property type="project" value="UniProtKB-ARBA"/>
</dbReference>
<dbReference type="OrthoDB" id="9792269at2"/>
<sequence>MARPAHIAMLMGALPLGSRERMMVSVAQALMAAGHRVDLLVPGSSPHWRDAVPEGARLIELGRGWVDRLRNKQRLVVCVPLLALYLRREQPDVLFTMSIPPNLAGLAAKRLSGSRVPVLIRQSNVVHLASSEAYRSVRFRRRDRMIPWLYPSAAGAIAVSHGVADNLQQVASLPAERIRVIYNQIVGPELHQRAAEPVECAWLTTHETPVLLAVGRLVTKKDYPTLLRALAELRQRCGDVRLIILGEGEQREALETLRTELGLEQAVALPGRVENPFAWMARADMLVLSSISEGMPSVLIEALACGCPVVATDCPAGPAEILEHGRYGRLVPVGDIQALTDAIESTLSEPIDRSRLAQRADDFSVGGAISHYQQALLEAAAGGRQD</sequence>
<proteinExistence type="predicted"/>
<keyword evidence="1" id="KW-0808">Transferase</keyword>
<dbReference type="PANTHER" id="PTHR12526:SF638">
    <property type="entry name" value="SPORE COAT PROTEIN SA"/>
    <property type="match status" value="1"/>
</dbReference>
<reference evidence="1 2" key="1">
    <citation type="submission" date="2019-08" db="EMBL/GenBank/DDBJ databases">
        <title>Complete genome sequence of Kushneria sp. YCWA18, a halophilic phosphate-solubilizing bacterium isolated from Daqiao saltern in China.</title>
        <authorList>
            <person name="Du G.-X."/>
            <person name="Qu L.-Y."/>
        </authorList>
    </citation>
    <scope>NUCLEOTIDE SEQUENCE [LARGE SCALE GENOMIC DNA]</scope>
    <source>
        <strain evidence="1 2">YCWA18</strain>
    </source>
</reference>
<dbReference type="EMBL" id="CP043420">
    <property type="protein sequence ID" value="QEL10243.1"/>
    <property type="molecule type" value="Genomic_DNA"/>
</dbReference>
<dbReference type="InterPro" id="IPR001296">
    <property type="entry name" value="Glyco_trans_1"/>
</dbReference>